<dbReference type="Proteomes" id="UP000031036">
    <property type="component" value="Unassembled WGS sequence"/>
</dbReference>
<evidence type="ECO:0000313" key="7">
    <source>
        <dbReference type="EMBL" id="KHN88961.1"/>
    </source>
</evidence>
<protein>
    <submittedName>
        <fullName evidence="7">Putative family 31 glucosidase</fullName>
    </submittedName>
</protein>
<dbReference type="InterPro" id="IPR017853">
    <property type="entry name" value="GH"/>
</dbReference>
<dbReference type="InterPro" id="IPR048395">
    <property type="entry name" value="Glyco_hydro_31_C"/>
</dbReference>
<evidence type="ECO:0000256" key="4">
    <source>
        <dbReference type="RuleBase" id="RU361185"/>
    </source>
</evidence>
<evidence type="ECO:0000313" key="8">
    <source>
        <dbReference type="Proteomes" id="UP000031036"/>
    </source>
</evidence>
<dbReference type="STRING" id="6265.A0A0B2VZI2"/>
<dbReference type="SUPFAM" id="SSF51445">
    <property type="entry name" value="(Trans)glycosidases"/>
    <property type="match status" value="1"/>
</dbReference>
<gene>
    <name evidence="7" type="ORF">Tcan_05319</name>
</gene>
<dbReference type="PANTHER" id="PTHR43053">
    <property type="entry name" value="GLYCOSIDASE FAMILY 31"/>
    <property type="match status" value="1"/>
</dbReference>
<dbReference type="OMA" id="VWIHPFV"/>
<evidence type="ECO:0000256" key="1">
    <source>
        <dbReference type="ARBA" id="ARBA00007806"/>
    </source>
</evidence>
<dbReference type="GO" id="GO:0005975">
    <property type="term" value="P:carbohydrate metabolic process"/>
    <property type="evidence" value="ECO:0007669"/>
    <property type="project" value="InterPro"/>
</dbReference>
<evidence type="ECO:0000256" key="3">
    <source>
        <dbReference type="ARBA" id="ARBA00023295"/>
    </source>
</evidence>
<evidence type="ECO:0000259" key="5">
    <source>
        <dbReference type="Pfam" id="PF01055"/>
    </source>
</evidence>
<comment type="similarity">
    <text evidence="1 4">Belongs to the glycosyl hydrolase 31 family.</text>
</comment>
<keyword evidence="3 4" id="KW-0326">Glycosidase</keyword>
<evidence type="ECO:0000256" key="2">
    <source>
        <dbReference type="ARBA" id="ARBA00022801"/>
    </source>
</evidence>
<feature type="domain" description="Glycosyl hydrolase family 31 C-terminal" evidence="6">
    <location>
        <begin position="570"/>
        <end position="651"/>
    </location>
</feature>
<keyword evidence="8" id="KW-1185">Reference proteome</keyword>
<dbReference type="Gene3D" id="2.60.40.1180">
    <property type="entry name" value="Golgi alpha-mannosidase II"/>
    <property type="match status" value="1"/>
</dbReference>
<dbReference type="InterPro" id="IPR000322">
    <property type="entry name" value="Glyco_hydro_31_TIM"/>
</dbReference>
<evidence type="ECO:0000259" key="6">
    <source>
        <dbReference type="Pfam" id="PF21365"/>
    </source>
</evidence>
<dbReference type="Pfam" id="PF21365">
    <property type="entry name" value="Glyco_hydro_31_3rd"/>
    <property type="match status" value="1"/>
</dbReference>
<dbReference type="Gene3D" id="3.20.20.80">
    <property type="entry name" value="Glycosidases"/>
    <property type="match status" value="1"/>
</dbReference>
<organism evidence="7 8">
    <name type="scientific">Toxocara canis</name>
    <name type="common">Canine roundworm</name>
    <dbReference type="NCBI Taxonomy" id="6265"/>
    <lineage>
        <taxon>Eukaryota</taxon>
        <taxon>Metazoa</taxon>
        <taxon>Ecdysozoa</taxon>
        <taxon>Nematoda</taxon>
        <taxon>Chromadorea</taxon>
        <taxon>Rhabditida</taxon>
        <taxon>Spirurina</taxon>
        <taxon>Ascaridomorpha</taxon>
        <taxon>Ascaridoidea</taxon>
        <taxon>Toxocaridae</taxon>
        <taxon>Toxocara</taxon>
    </lineage>
</organism>
<dbReference type="EMBL" id="JPKZ01000139">
    <property type="protein sequence ID" value="KHN88961.1"/>
    <property type="molecule type" value="Genomic_DNA"/>
</dbReference>
<dbReference type="InterPro" id="IPR050985">
    <property type="entry name" value="Alpha-glycosidase_related"/>
</dbReference>
<accession>A0A0B2VZI2</accession>
<dbReference type="InterPro" id="IPR013780">
    <property type="entry name" value="Glyco_hydro_b"/>
</dbReference>
<sequence length="653" mass="75370">MKHRNRFYGYMKSCTKWLTKCFQGNENHQQAENVPPSSTTMLGYLTVECDGHTAHFDRDGVSFRLTLGCAVEAKFSKSEQTETNATLCFDDGVELSIDYAKGDENFEKYEFKWKSTNAYHYMKDVISTDSGGFWYGGPQLAQQRWPLMRNSNGFCPYVAGDVLKAESDPQSGMERYWLCSNKFAVFVADDIPLWTEHYDGRLSLQAQIRDSLYENFFPQTGAPVLSYTIFALKCGRNDSLKDFHMAVHRALYSGHQKFPDERIIREPIWTTWAKYKQDITQEKVLEFAKEIKDHNAPISQLELDDNWSTKYGDFEFDKAKFPNVKEMCAKLEVQGIRLTLWIHPYINIDSENAKDPRLRPFFVQTPCGKPVITKWWNGDGYIIDFTNPEAARWYENQLNKLREQGIFSFKFDSGEVTYLTRNFQLKNGKQPSDYVSAYVETAAKFGGAVEVRVFRRTQHLPIFVRTLDRQSTWDRIGLDSLLPVAFNFSIHGYHFNLPDMVGGNGYGETSDKELFIRWMQLNQFLLSIQFSYTPWEYDKETSGIFTEMMEVRRNLIDHLLDACKSSCFTGEPVICPMWFLSDSMDALSCSDQFIVNNRLIVAPVVQKGVTSRSVFLPEGTWKYALTQQNYIGPIKITISAPLIASVPYFIRVD</sequence>
<feature type="domain" description="Glycoside hydrolase family 31 TIM barrel" evidence="5">
    <location>
        <begin position="272"/>
        <end position="559"/>
    </location>
</feature>
<dbReference type="OrthoDB" id="10070917at2759"/>
<dbReference type="SUPFAM" id="SSF51011">
    <property type="entry name" value="Glycosyl hydrolase domain"/>
    <property type="match status" value="1"/>
</dbReference>
<reference evidence="7 8" key="1">
    <citation type="submission" date="2014-11" db="EMBL/GenBank/DDBJ databases">
        <title>Genetic blueprint of the zoonotic pathogen Toxocara canis.</title>
        <authorList>
            <person name="Zhu X.-Q."/>
            <person name="Korhonen P.K."/>
            <person name="Cai H."/>
            <person name="Young N.D."/>
            <person name="Nejsum P."/>
            <person name="von Samson-Himmelstjerna G."/>
            <person name="Boag P.R."/>
            <person name="Tan P."/>
            <person name="Li Q."/>
            <person name="Min J."/>
            <person name="Yang Y."/>
            <person name="Wang X."/>
            <person name="Fang X."/>
            <person name="Hall R.S."/>
            <person name="Hofmann A."/>
            <person name="Sternberg P.W."/>
            <person name="Jex A.R."/>
            <person name="Gasser R.B."/>
        </authorList>
    </citation>
    <scope>NUCLEOTIDE SEQUENCE [LARGE SCALE GENOMIC DNA]</scope>
    <source>
        <strain evidence="7">PN_DK_2014</strain>
    </source>
</reference>
<name>A0A0B2VZI2_TOXCA</name>
<comment type="caution">
    <text evidence="7">The sequence shown here is derived from an EMBL/GenBank/DDBJ whole genome shotgun (WGS) entry which is preliminary data.</text>
</comment>
<keyword evidence="2 4" id="KW-0378">Hydrolase</keyword>
<proteinExistence type="inferred from homology"/>
<dbReference type="CDD" id="cd06592">
    <property type="entry name" value="GH31_NET37"/>
    <property type="match status" value="1"/>
</dbReference>
<dbReference type="PANTHER" id="PTHR43053:SF4">
    <property type="entry name" value="MYOGENESIS-REGULATING GLYCOSIDASE"/>
    <property type="match status" value="1"/>
</dbReference>
<dbReference type="AlphaFoldDB" id="A0A0B2VZI2"/>
<dbReference type="Pfam" id="PF01055">
    <property type="entry name" value="Glyco_hydro_31_2nd"/>
    <property type="match status" value="1"/>
</dbReference>
<dbReference type="GO" id="GO:0004553">
    <property type="term" value="F:hydrolase activity, hydrolyzing O-glycosyl compounds"/>
    <property type="evidence" value="ECO:0007669"/>
    <property type="project" value="InterPro"/>
</dbReference>